<feature type="coiled-coil region" evidence="1">
    <location>
        <begin position="88"/>
        <end position="115"/>
    </location>
</feature>
<keyword evidence="2" id="KW-0812">Transmembrane</keyword>
<keyword evidence="2" id="KW-1133">Transmembrane helix</keyword>
<dbReference type="STRING" id="469371.Tbis_1484"/>
<reference evidence="3 4" key="1">
    <citation type="submission" date="2010-01" db="EMBL/GenBank/DDBJ databases">
        <title>The complete genome of Thermobispora bispora DSM 43833.</title>
        <authorList>
            <consortium name="US DOE Joint Genome Institute (JGI-PGF)"/>
            <person name="Lucas S."/>
            <person name="Copeland A."/>
            <person name="Lapidus A."/>
            <person name="Glavina del Rio T."/>
            <person name="Dalin E."/>
            <person name="Tice H."/>
            <person name="Bruce D."/>
            <person name="Goodwin L."/>
            <person name="Pitluck S."/>
            <person name="Kyrpides N."/>
            <person name="Mavromatis K."/>
            <person name="Ivanova N."/>
            <person name="Mikhailova N."/>
            <person name="Chertkov O."/>
            <person name="Brettin T."/>
            <person name="Detter J.C."/>
            <person name="Han C."/>
            <person name="Larimer F."/>
            <person name="Land M."/>
            <person name="Hauser L."/>
            <person name="Markowitz V."/>
            <person name="Cheng J.-F."/>
            <person name="Hugenholtz P."/>
            <person name="Woyke T."/>
            <person name="Wu D."/>
            <person name="Jando M."/>
            <person name="Schneider S."/>
            <person name="Klenk H.-P."/>
            <person name="Eisen J.A."/>
        </authorList>
    </citation>
    <scope>NUCLEOTIDE SEQUENCE [LARGE SCALE GENOMIC DNA]</scope>
    <source>
        <strain evidence="4">ATCC 19993 / DSM 43833 / CBS 139.67 / JCM 10125 / KCTC 9307 / NBRC 14880 / R51</strain>
    </source>
</reference>
<gene>
    <name evidence="3" type="ordered locus">Tbis_1484</name>
</gene>
<evidence type="ECO:0000313" key="4">
    <source>
        <dbReference type="Proteomes" id="UP000006640"/>
    </source>
</evidence>
<dbReference type="RefSeq" id="WP_013131734.1">
    <property type="nucleotide sequence ID" value="NC_014165.1"/>
</dbReference>
<evidence type="ECO:0000256" key="1">
    <source>
        <dbReference type="SAM" id="Coils"/>
    </source>
</evidence>
<keyword evidence="2" id="KW-0472">Membrane</keyword>
<dbReference type="KEGG" id="tbi:Tbis_1484"/>
<organism evidence="3 4">
    <name type="scientific">Thermobispora bispora (strain ATCC 19993 / DSM 43833 / CBS 139.67 / JCM 10125 / KCTC 9307 / NBRC 14880 / R51)</name>
    <dbReference type="NCBI Taxonomy" id="469371"/>
    <lineage>
        <taxon>Bacteria</taxon>
        <taxon>Bacillati</taxon>
        <taxon>Actinomycetota</taxon>
        <taxon>Actinomycetes</taxon>
        <taxon>Streptosporangiales</taxon>
        <taxon>Streptosporangiaceae</taxon>
        <taxon>Thermobispora</taxon>
    </lineage>
</organism>
<name>D6YA58_THEBD</name>
<proteinExistence type="predicted"/>
<sequence length="151" mass="16572">MARFRETVQRSVNWAVKNIDGAIALILAVAVAVLGLLPDNVIADDTRSQLVSGATLAVLALVTTTLLRDRVRQEPVELAMQRTSDALAKLQLNRLDELEQVLTRAQRTLEDMSVVRILTSRKEIAQAHAEARRGTTYWAFKGGAPAPICAR</sequence>
<accession>D6YA58</accession>
<dbReference type="Proteomes" id="UP000006640">
    <property type="component" value="Chromosome"/>
</dbReference>
<dbReference type="HOGENOM" id="CLU_1730541_0_0_11"/>
<dbReference type="eggNOG" id="ENOG502ZTBR">
    <property type="taxonomic scope" value="Bacteria"/>
</dbReference>
<feature type="transmembrane region" description="Helical" evidence="2">
    <location>
        <begin position="21"/>
        <end position="38"/>
    </location>
</feature>
<evidence type="ECO:0000256" key="2">
    <source>
        <dbReference type="SAM" id="Phobius"/>
    </source>
</evidence>
<keyword evidence="4" id="KW-1185">Reference proteome</keyword>
<feature type="transmembrane region" description="Helical" evidence="2">
    <location>
        <begin position="50"/>
        <end position="67"/>
    </location>
</feature>
<protein>
    <submittedName>
        <fullName evidence="3">Uncharacterized protein</fullName>
    </submittedName>
</protein>
<evidence type="ECO:0000313" key="3">
    <source>
        <dbReference type="EMBL" id="ADG88201.1"/>
    </source>
</evidence>
<dbReference type="AlphaFoldDB" id="D6YA58"/>
<dbReference type="EMBL" id="CP001874">
    <property type="protein sequence ID" value="ADG88201.1"/>
    <property type="molecule type" value="Genomic_DNA"/>
</dbReference>
<keyword evidence="1" id="KW-0175">Coiled coil</keyword>